<evidence type="ECO:0000313" key="2">
    <source>
        <dbReference type="Proteomes" id="UP000297245"/>
    </source>
</evidence>
<dbReference type="AlphaFoldDB" id="A0A4S8MNI8"/>
<sequence>MKAGRGRILKRFFDHLERLLIIETIYTRKSMWKWNRKASMVPTILKGMENRGVIFVLFDRSVRLLKELIQMFNLLIRTKTNEIRLFEIFLQDNIVNKTIQYFEGRLGKAIKPVHQMENVHIHVQCRNGLGLLILGVFSPVIVKTDTKAVRIGTTQLGGVGEKGWRIRSLFKIHIFIWVHRWNC</sequence>
<gene>
    <name evidence="1" type="ORF">K435DRAFT_790913</name>
</gene>
<accession>A0A4S8MNI8</accession>
<keyword evidence="2" id="KW-1185">Reference proteome</keyword>
<reference evidence="1 2" key="1">
    <citation type="journal article" date="2019" name="Nat. Ecol. Evol.">
        <title>Megaphylogeny resolves global patterns of mushroom evolution.</title>
        <authorList>
            <person name="Varga T."/>
            <person name="Krizsan K."/>
            <person name="Foldi C."/>
            <person name="Dima B."/>
            <person name="Sanchez-Garcia M."/>
            <person name="Sanchez-Ramirez S."/>
            <person name="Szollosi G.J."/>
            <person name="Szarkandi J.G."/>
            <person name="Papp V."/>
            <person name="Albert L."/>
            <person name="Andreopoulos W."/>
            <person name="Angelini C."/>
            <person name="Antonin V."/>
            <person name="Barry K.W."/>
            <person name="Bougher N.L."/>
            <person name="Buchanan P."/>
            <person name="Buyck B."/>
            <person name="Bense V."/>
            <person name="Catcheside P."/>
            <person name="Chovatia M."/>
            <person name="Cooper J."/>
            <person name="Damon W."/>
            <person name="Desjardin D."/>
            <person name="Finy P."/>
            <person name="Geml J."/>
            <person name="Haridas S."/>
            <person name="Hughes K."/>
            <person name="Justo A."/>
            <person name="Karasinski D."/>
            <person name="Kautmanova I."/>
            <person name="Kiss B."/>
            <person name="Kocsube S."/>
            <person name="Kotiranta H."/>
            <person name="LaButti K.M."/>
            <person name="Lechner B.E."/>
            <person name="Liimatainen K."/>
            <person name="Lipzen A."/>
            <person name="Lukacs Z."/>
            <person name="Mihaltcheva S."/>
            <person name="Morgado L.N."/>
            <person name="Niskanen T."/>
            <person name="Noordeloos M.E."/>
            <person name="Ohm R.A."/>
            <person name="Ortiz-Santana B."/>
            <person name="Ovrebo C."/>
            <person name="Racz N."/>
            <person name="Riley R."/>
            <person name="Savchenko A."/>
            <person name="Shiryaev A."/>
            <person name="Soop K."/>
            <person name="Spirin V."/>
            <person name="Szebenyi C."/>
            <person name="Tomsovsky M."/>
            <person name="Tulloss R.E."/>
            <person name="Uehling J."/>
            <person name="Grigoriev I.V."/>
            <person name="Vagvolgyi C."/>
            <person name="Papp T."/>
            <person name="Martin F.M."/>
            <person name="Miettinen O."/>
            <person name="Hibbett D.S."/>
            <person name="Nagy L.G."/>
        </authorList>
    </citation>
    <scope>NUCLEOTIDE SEQUENCE [LARGE SCALE GENOMIC DNA]</scope>
    <source>
        <strain evidence="1 2">CBS 962.96</strain>
    </source>
</reference>
<organism evidence="1 2">
    <name type="scientific">Dendrothele bispora (strain CBS 962.96)</name>
    <dbReference type="NCBI Taxonomy" id="1314807"/>
    <lineage>
        <taxon>Eukaryota</taxon>
        <taxon>Fungi</taxon>
        <taxon>Dikarya</taxon>
        <taxon>Basidiomycota</taxon>
        <taxon>Agaricomycotina</taxon>
        <taxon>Agaricomycetes</taxon>
        <taxon>Agaricomycetidae</taxon>
        <taxon>Agaricales</taxon>
        <taxon>Agaricales incertae sedis</taxon>
        <taxon>Dendrothele</taxon>
    </lineage>
</organism>
<dbReference type="EMBL" id="ML179055">
    <property type="protein sequence ID" value="THV04533.1"/>
    <property type="molecule type" value="Genomic_DNA"/>
</dbReference>
<evidence type="ECO:0000313" key="1">
    <source>
        <dbReference type="EMBL" id="THV04533.1"/>
    </source>
</evidence>
<dbReference type="Proteomes" id="UP000297245">
    <property type="component" value="Unassembled WGS sequence"/>
</dbReference>
<proteinExistence type="predicted"/>
<name>A0A4S8MNI8_DENBC</name>
<protein>
    <submittedName>
        <fullName evidence="1">Uncharacterized protein</fullName>
    </submittedName>
</protein>